<feature type="non-terminal residue" evidence="2">
    <location>
        <position position="1"/>
    </location>
</feature>
<feature type="region of interest" description="Disordered" evidence="1">
    <location>
        <begin position="37"/>
        <end position="58"/>
    </location>
</feature>
<feature type="non-terminal residue" evidence="2">
    <location>
        <position position="182"/>
    </location>
</feature>
<protein>
    <submittedName>
        <fullName evidence="2">Uncharacterized protein</fullName>
    </submittedName>
</protein>
<sequence length="182" mass="19141">GRYVTKARGRGARGAAAVPADRSGRCRLCRHAGRGARRGRRDLGRRRPPARVRGHHPNPVGCLCAGRRAGDHGPRLGVCAAAAGSAAALARRGRGRAGGEGPGRPRPAGPLGSRQARRLRHRGPARVAGQREGQGTSHVPGLRQPHRQPRTGQVLGLLEVAARHRHRRLGDDAVHGALHPGG</sequence>
<organism evidence="2">
    <name type="scientific">uncultured Nocardioidaceae bacterium</name>
    <dbReference type="NCBI Taxonomy" id="253824"/>
    <lineage>
        <taxon>Bacteria</taxon>
        <taxon>Bacillati</taxon>
        <taxon>Actinomycetota</taxon>
        <taxon>Actinomycetes</taxon>
        <taxon>Propionibacteriales</taxon>
        <taxon>Nocardioidaceae</taxon>
        <taxon>environmental samples</taxon>
    </lineage>
</organism>
<dbReference type="AlphaFoldDB" id="A0A6J4LC69"/>
<evidence type="ECO:0000313" key="2">
    <source>
        <dbReference type="EMBL" id="CAA9328521.1"/>
    </source>
</evidence>
<name>A0A6J4LC69_9ACTN</name>
<proteinExistence type="predicted"/>
<accession>A0A6J4LC69</accession>
<gene>
    <name evidence="2" type="ORF">AVDCRST_MAG72-132</name>
</gene>
<evidence type="ECO:0000256" key="1">
    <source>
        <dbReference type="SAM" id="MobiDB-lite"/>
    </source>
</evidence>
<feature type="region of interest" description="Disordered" evidence="1">
    <location>
        <begin position="91"/>
        <end position="152"/>
    </location>
</feature>
<reference evidence="2" key="1">
    <citation type="submission" date="2020-02" db="EMBL/GenBank/DDBJ databases">
        <authorList>
            <person name="Meier V. D."/>
        </authorList>
    </citation>
    <scope>NUCLEOTIDE SEQUENCE</scope>
    <source>
        <strain evidence="2">AVDCRST_MAG72</strain>
    </source>
</reference>
<dbReference type="EMBL" id="CADCUJ010000007">
    <property type="protein sequence ID" value="CAA9328521.1"/>
    <property type="molecule type" value="Genomic_DNA"/>
</dbReference>
<feature type="compositionally biased region" description="Basic residues" evidence="1">
    <location>
        <begin position="115"/>
        <end position="124"/>
    </location>
</feature>
<feature type="compositionally biased region" description="Basic residues" evidence="1">
    <location>
        <begin position="37"/>
        <end position="56"/>
    </location>
</feature>